<dbReference type="GeneID" id="32210267"/>
<dbReference type="InterPro" id="IPR052021">
    <property type="entry name" value="Type-I_RS_S_subunit"/>
</dbReference>
<keyword evidence="6" id="KW-1185">Reference proteome</keyword>
<keyword evidence="2" id="KW-0680">Restriction system</keyword>
<dbReference type="RefSeq" id="WP_083495855.1">
    <property type="nucleotide sequence ID" value="NZ_CP011266.1"/>
</dbReference>
<sequence>MNINKEFIPSVANTVGTNLARYKLIHKDQFAYNNMQVGRDRTIRVARYNNENPSIISPAYKIFQILDENILKSEFLMLYFLRSEFDRLCWFYTDSSIRGSLDWSQFCDIEVPVPSIEIQDKIVNIYNFLNERIQLKQNINKNLYKKSSKKRFYIFRNLLNI</sequence>
<dbReference type="EMBL" id="CP011266">
    <property type="protein sequence ID" value="ALT69014.1"/>
    <property type="molecule type" value="Genomic_DNA"/>
</dbReference>
<protein>
    <recommendedName>
        <fullName evidence="4">Type I restriction modification DNA specificity domain-containing protein</fullName>
    </recommendedName>
</protein>
<dbReference type="Proteomes" id="UP000067738">
    <property type="component" value="Chromosome"/>
</dbReference>
<evidence type="ECO:0000256" key="2">
    <source>
        <dbReference type="ARBA" id="ARBA00022747"/>
    </source>
</evidence>
<organism evidence="5 6">
    <name type="scientific">Methanobrevibacter millerae</name>
    <dbReference type="NCBI Taxonomy" id="230361"/>
    <lineage>
        <taxon>Archaea</taxon>
        <taxon>Methanobacteriati</taxon>
        <taxon>Methanobacteriota</taxon>
        <taxon>Methanomada group</taxon>
        <taxon>Methanobacteria</taxon>
        <taxon>Methanobacteriales</taxon>
        <taxon>Methanobacteriaceae</taxon>
        <taxon>Methanobrevibacter</taxon>
    </lineage>
</organism>
<evidence type="ECO:0000259" key="4">
    <source>
        <dbReference type="Pfam" id="PF01420"/>
    </source>
</evidence>
<dbReference type="PANTHER" id="PTHR30408">
    <property type="entry name" value="TYPE-1 RESTRICTION ENZYME ECOKI SPECIFICITY PROTEIN"/>
    <property type="match status" value="1"/>
</dbReference>
<dbReference type="GO" id="GO:0003677">
    <property type="term" value="F:DNA binding"/>
    <property type="evidence" value="ECO:0007669"/>
    <property type="project" value="UniProtKB-KW"/>
</dbReference>
<dbReference type="InterPro" id="IPR000055">
    <property type="entry name" value="Restrct_endonuc_typeI_TRD"/>
</dbReference>
<dbReference type="PATRIC" id="fig|230361.4.peg.1275"/>
<evidence type="ECO:0000256" key="3">
    <source>
        <dbReference type="ARBA" id="ARBA00023125"/>
    </source>
</evidence>
<name>A0A0U3DM23_9EURY</name>
<evidence type="ECO:0000313" key="6">
    <source>
        <dbReference type="Proteomes" id="UP000067738"/>
    </source>
</evidence>
<keyword evidence="3" id="KW-0238">DNA-binding</keyword>
<dbReference type="SUPFAM" id="SSF116734">
    <property type="entry name" value="DNA methylase specificity domain"/>
    <property type="match status" value="1"/>
</dbReference>
<feature type="domain" description="Type I restriction modification DNA specificity" evidence="4">
    <location>
        <begin position="47"/>
        <end position="143"/>
    </location>
</feature>
<dbReference type="InterPro" id="IPR044946">
    <property type="entry name" value="Restrct_endonuc_typeI_TRD_sf"/>
</dbReference>
<dbReference type="AlphaFoldDB" id="A0A0U3DM23"/>
<accession>A0A0U3DM23</accession>
<comment type="similarity">
    <text evidence="1">Belongs to the type-I restriction system S methylase family.</text>
</comment>
<evidence type="ECO:0000256" key="1">
    <source>
        <dbReference type="ARBA" id="ARBA00010923"/>
    </source>
</evidence>
<dbReference type="KEGG" id="mmil:sm9_1233"/>
<gene>
    <name evidence="5" type="ORF">sm9_1233</name>
</gene>
<dbReference type="GO" id="GO:0009307">
    <property type="term" value="P:DNA restriction-modification system"/>
    <property type="evidence" value="ECO:0007669"/>
    <property type="project" value="UniProtKB-KW"/>
</dbReference>
<dbReference type="Gene3D" id="3.90.220.20">
    <property type="entry name" value="DNA methylase specificity domains"/>
    <property type="match status" value="1"/>
</dbReference>
<dbReference type="REBASE" id="133946">
    <property type="entry name" value="S.MmiSM9ORF1233P"/>
</dbReference>
<dbReference type="Pfam" id="PF01420">
    <property type="entry name" value="Methylase_S"/>
    <property type="match status" value="1"/>
</dbReference>
<dbReference type="PANTHER" id="PTHR30408:SF12">
    <property type="entry name" value="TYPE I RESTRICTION ENZYME MJAVIII SPECIFICITY SUBUNIT"/>
    <property type="match status" value="1"/>
</dbReference>
<evidence type="ECO:0000313" key="5">
    <source>
        <dbReference type="EMBL" id="ALT69014.1"/>
    </source>
</evidence>
<proteinExistence type="inferred from homology"/>
<reference evidence="5 6" key="1">
    <citation type="submission" date="2015-04" db="EMBL/GenBank/DDBJ databases">
        <title>The complete genome sequence of the rumen methanogen Methanobrevibacter millerae SM9.</title>
        <authorList>
            <person name="Leahy S.C."/>
            <person name="Kelly W.J."/>
            <person name="Pacheco D.M."/>
            <person name="Li D."/>
            <person name="Altermann E."/>
            <person name="Attwood G.T."/>
        </authorList>
    </citation>
    <scope>NUCLEOTIDE SEQUENCE [LARGE SCALE GENOMIC DNA]</scope>
    <source>
        <strain evidence="5 6">SM9</strain>
    </source>
</reference>